<evidence type="ECO:0000313" key="6">
    <source>
        <dbReference type="Proteomes" id="UP000184383"/>
    </source>
</evidence>
<feature type="transmembrane region" description="Helical" evidence="3">
    <location>
        <begin position="253"/>
        <end position="274"/>
    </location>
</feature>
<protein>
    <recommendedName>
        <fullName evidence="4">Major facilitator superfamily (MFS) profile domain-containing protein</fullName>
    </recommendedName>
</protein>
<dbReference type="GO" id="GO:0016020">
    <property type="term" value="C:membrane"/>
    <property type="evidence" value="ECO:0007669"/>
    <property type="project" value="UniProtKB-SubCell"/>
</dbReference>
<keyword evidence="6" id="KW-1185">Reference proteome</keyword>
<feature type="transmembrane region" description="Helical" evidence="3">
    <location>
        <begin position="119"/>
        <end position="137"/>
    </location>
</feature>
<proteinExistence type="inferred from homology"/>
<evidence type="ECO:0000256" key="2">
    <source>
        <dbReference type="ARBA" id="ARBA00006727"/>
    </source>
</evidence>
<dbReference type="GO" id="GO:0022857">
    <property type="term" value="F:transmembrane transporter activity"/>
    <property type="evidence" value="ECO:0007669"/>
    <property type="project" value="InterPro"/>
</dbReference>
<dbReference type="Proteomes" id="UP000184383">
    <property type="component" value="Unassembled WGS sequence"/>
</dbReference>
<feature type="transmembrane region" description="Helical" evidence="3">
    <location>
        <begin position="177"/>
        <end position="197"/>
    </location>
</feature>
<dbReference type="InterPro" id="IPR020846">
    <property type="entry name" value="MFS_dom"/>
</dbReference>
<feature type="transmembrane region" description="Helical" evidence="3">
    <location>
        <begin position="420"/>
        <end position="440"/>
    </location>
</feature>
<dbReference type="PANTHER" id="PTHR11360">
    <property type="entry name" value="MONOCARBOXYLATE TRANSPORTER"/>
    <property type="match status" value="1"/>
</dbReference>
<feature type="transmembrane region" description="Helical" evidence="3">
    <location>
        <begin position="286"/>
        <end position="308"/>
    </location>
</feature>
<keyword evidence="3" id="KW-0472">Membrane</keyword>
<name>A0A1L9R4A1_ASPWE</name>
<feature type="transmembrane region" description="Helical" evidence="3">
    <location>
        <begin position="88"/>
        <end position="113"/>
    </location>
</feature>
<dbReference type="PANTHER" id="PTHR11360:SF287">
    <property type="entry name" value="MFS MONOCARBOXYLATE TRANSPORTER"/>
    <property type="match status" value="1"/>
</dbReference>
<dbReference type="Pfam" id="PF07690">
    <property type="entry name" value="MFS_1"/>
    <property type="match status" value="2"/>
</dbReference>
<gene>
    <name evidence="5" type="ORF">ASPWEDRAFT_121815</name>
</gene>
<dbReference type="VEuPathDB" id="FungiDB:ASPWEDRAFT_121815"/>
<organism evidence="5 6">
    <name type="scientific">Aspergillus wentii DTO 134E9</name>
    <dbReference type="NCBI Taxonomy" id="1073089"/>
    <lineage>
        <taxon>Eukaryota</taxon>
        <taxon>Fungi</taxon>
        <taxon>Dikarya</taxon>
        <taxon>Ascomycota</taxon>
        <taxon>Pezizomycotina</taxon>
        <taxon>Eurotiomycetes</taxon>
        <taxon>Eurotiomycetidae</taxon>
        <taxon>Eurotiales</taxon>
        <taxon>Aspergillaceae</taxon>
        <taxon>Aspergillus</taxon>
        <taxon>Aspergillus subgen. Cremei</taxon>
    </lineage>
</organism>
<keyword evidence="3" id="KW-0812">Transmembrane</keyword>
<dbReference type="PROSITE" id="PS50850">
    <property type="entry name" value="MFS"/>
    <property type="match status" value="1"/>
</dbReference>
<comment type="similarity">
    <text evidence="2">Belongs to the major facilitator superfamily. Monocarboxylate porter (TC 2.A.1.13) family.</text>
</comment>
<evidence type="ECO:0000256" key="1">
    <source>
        <dbReference type="ARBA" id="ARBA00004141"/>
    </source>
</evidence>
<dbReference type="RefSeq" id="XP_040683394.1">
    <property type="nucleotide sequence ID" value="XM_040829111.1"/>
</dbReference>
<feature type="transmembrane region" description="Helical" evidence="3">
    <location>
        <begin position="314"/>
        <end position="336"/>
    </location>
</feature>
<dbReference type="OrthoDB" id="2213137at2759"/>
<feature type="domain" description="Major facilitator superfamily (MFS) profile" evidence="4">
    <location>
        <begin position="252"/>
        <end position="449"/>
    </location>
</feature>
<sequence>MGGDTIEKKDCEHISENLSSPADSDKCFESETQYHDPSLPPVDGGLHAWLFLTACFMLEAITWGFSFSYGVFQDYYRNHEPFKYSQNIAVIGTCAMGLAYLLSPIVIAFMIAFPRTQRWVSTAGLLLLSVSLALGSFSSNITHLILSQGVAYGIGGCLAYTPSIIFMHEWFDKKKGFAYGVVWGGSGMTGVIFPIILQALLNSYGWQTTLRISSVALFLMGCPFLFFHRPRLPRPQSSTLKQLNLTFFWDPVYIVYQLGNIIEALGFFLPNIFLPSHARSLGASNLLASLTVVLFNLTSVFGCASMGYLSDRYHIANCILISNVGAVVSVFLIWGLSNGIAPLYIFAIIYGLFAGGFSATWSGISHEVKKSKPSADLSMVFGLLETGRGIGNVLSGPLSEALLRGKVWEGQAWGGYGSGYGVLVVFTGLTAFVSGLSYFARYIKTSESG</sequence>
<evidence type="ECO:0000259" key="4">
    <source>
        <dbReference type="PROSITE" id="PS50850"/>
    </source>
</evidence>
<evidence type="ECO:0000313" key="5">
    <source>
        <dbReference type="EMBL" id="OJJ29717.1"/>
    </source>
</evidence>
<dbReference type="GeneID" id="63744959"/>
<dbReference type="InterPro" id="IPR036259">
    <property type="entry name" value="MFS_trans_sf"/>
</dbReference>
<dbReference type="SUPFAM" id="SSF103473">
    <property type="entry name" value="MFS general substrate transporter"/>
    <property type="match status" value="1"/>
</dbReference>
<feature type="transmembrane region" description="Helical" evidence="3">
    <location>
        <begin position="343"/>
        <end position="364"/>
    </location>
</feature>
<feature type="transmembrane region" description="Helical" evidence="3">
    <location>
        <begin position="209"/>
        <end position="227"/>
    </location>
</feature>
<feature type="transmembrane region" description="Helical" evidence="3">
    <location>
        <begin position="149"/>
        <end position="171"/>
    </location>
</feature>
<dbReference type="Gene3D" id="1.20.1250.20">
    <property type="entry name" value="MFS general substrate transporter like domains"/>
    <property type="match status" value="2"/>
</dbReference>
<dbReference type="EMBL" id="KV878218">
    <property type="protein sequence ID" value="OJJ29717.1"/>
    <property type="molecule type" value="Genomic_DNA"/>
</dbReference>
<reference evidence="6" key="1">
    <citation type="journal article" date="2017" name="Genome Biol.">
        <title>Comparative genomics reveals high biological diversity and specific adaptations in the industrially and medically important fungal genus Aspergillus.</title>
        <authorList>
            <person name="de Vries R.P."/>
            <person name="Riley R."/>
            <person name="Wiebenga A."/>
            <person name="Aguilar-Osorio G."/>
            <person name="Amillis S."/>
            <person name="Uchima C.A."/>
            <person name="Anderluh G."/>
            <person name="Asadollahi M."/>
            <person name="Askin M."/>
            <person name="Barry K."/>
            <person name="Battaglia E."/>
            <person name="Bayram O."/>
            <person name="Benocci T."/>
            <person name="Braus-Stromeyer S.A."/>
            <person name="Caldana C."/>
            <person name="Canovas D."/>
            <person name="Cerqueira G.C."/>
            <person name="Chen F."/>
            <person name="Chen W."/>
            <person name="Choi C."/>
            <person name="Clum A."/>
            <person name="Dos Santos R.A."/>
            <person name="Damasio A.R."/>
            <person name="Diallinas G."/>
            <person name="Emri T."/>
            <person name="Fekete E."/>
            <person name="Flipphi M."/>
            <person name="Freyberg S."/>
            <person name="Gallo A."/>
            <person name="Gournas C."/>
            <person name="Habgood R."/>
            <person name="Hainaut M."/>
            <person name="Harispe M.L."/>
            <person name="Henrissat B."/>
            <person name="Hilden K.S."/>
            <person name="Hope R."/>
            <person name="Hossain A."/>
            <person name="Karabika E."/>
            <person name="Karaffa L."/>
            <person name="Karanyi Z."/>
            <person name="Krasevec N."/>
            <person name="Kuo A."/>
            <person name="Kusch H."/>
            <person name="LaButti K."/>
            <person name="Lagendijk E.L."/>
            <person name="Lapidus A."/>
            <person name="Levasseur A."/>
            <person name="Lindquist E."/>
            <person name="Lipzen A."/>
            <person name="Logrieco A.F."/>
            <person name="MacCabe A."/>
            <person name="Maekelae M.R."/>
            <person name="Malavazi I."/>
            <person name="Melin P."/>
            <person name="Meyer V."/>
            <person name="Mielnichuk N."/>
            <person name="Miskei M."/>
            <person name="Molnar A.P."/>
            <person name="Mule G."/>
            <person name="Ngan C.Y."/>
            <person name="Orejas M."/>
            <person name="Orosz E."/>
            <person name="Ouedraogo J.P."/>
            <person name="Overkamp K.M."/>
            <person name="Park H.-S."/>
            <person name="Perrone G."/>
            <person name="Piumi F."/>
            <person name="Punt P.J."/>
            <person name="Ram A.F."/>
            <person name="Ramon A."/>
            <person name="Rauscher S."/>
            <person name="Record E."/>
            <person name="Riano-Pachon D.M."/>
            <person name="Robert V."/>
            <person name="Roehrig J."/>
            <person name="Ruller R."/>
            <person name="Salamov A."/>
            <person name="Salih N.S."/>
            <person name="Samson R.A."/>
            <person name="Sandor E."/>
            <person name="Sanguinetti M."/>
            <person name="Schuetze T."/>
            <person name="Sepcic K."/>
            <person name="Shelest E."/>
            <person name="Sherlock G."/>
            <person name="Sophianopoulou V."/>
            <person name="Squina F.M."/>
            <person name="Sun H."/>
            <person name="Susca A."/>
            <person name="Todd R.B."/>
            <person name="Tsang A."/>
            <person name="Unkles S.E."/>
            <person name="van de Wiele N."/>
            <person name="van Rossen-Uffink D."/>
            <person name="Oliveira J.V."/>
            <person name="Vesth T.C."/>
            <person name="Visser J."/>
            <person name="Yu J.-H."/>
            <person name="Zhou M."/>
            <person name="Andersen M.R."/>
            <person name="Archer D.B."/>
            <person name="Baker S.E."/>
            <person name="Benoit I."/>
            <person name="Brakhage A.A."/>
            <person name="Braus G.H."/>
            <person name="Fischer R."/>
            <person name="Frisvad J.C."/>
            <person name="Goldman G.H."/>
            <person name="Houbraken J."/>
            <person name="Oakley B."/>
            <person name="Pocsi I."/>
            <person name="Scazzocchio C."/>
            <person name="Seiboth B."/>
            <person name="vanKuyk P.A."/>
            <person name="Wortman J."/>
            <person name="Dyer P.S."/>
            <person name="Grigoriev I.V."/>
        </authorList>
    </citation>
    <scope>NUCLEOTIDE SEQUENCE [LARGE SCALE GENOMIC DNA]</scope>
    <source>
        <strain evidence="6">DTO 134E9</strain>
    </source>
</reference>
<dbReference type="InterPro" id="IPR011701">
    <property type="entry name" value="MFS"/>
</dbReference>
<evidence type="ECO:0000256" key="3">
    <source>
        <dbReference type="SAM" id="Phobius"/>
    </source>
</evidence>
<keyword evidence="3" id="KW-1133">Transmembrane helix</keyword>
<comment type="subcellular location">
    <subcellularLocation>
        <location evidence="1">Membrane</location>
        <topology evidence="1">Multi-pass membrane protein</topology>
    </subcellularLocation>
</comment>
<dbReference type="InterPro" id="IPR050327">
    <property type="entry name" value="Proton-linked_MCT"/>
</dbReference>
<accession>A0A1L9R4A1</accession>
<feature type="transmembrane region" description="Helical" evidence="3">
    <location>
        <begin position="46"/>
        <end position="67"/>
    </location>
</feature>
<dbReference type="AlphaFoldDB" id="A0A1L9R4A1"/>